<keyword evidence="2" id="KW-1185">Reference proteome</keyword>
<comment type="caution">
    <text evidence="1">The sequence shown here is derived from an EMBL/GenBank/DDBJ whole genome shotgun (WGS) entry which is preliminary data.</text>
</comment>
<proteinExistence type="predicted"/>
<dbReference type="RefSeq" id="WP_158463603.1">
    <property type="nucleotide sequence ID" value="NZ_VZAD01000063.1"/>
</dbReference>
<sequence>MYKAYIETLQQRLDIADNIEDADVVLFLGAWSYQGFRLAQRSKKMGIPYIVCPLGDISERNCHNPGMKRSLQTLIYQKTMCKSAELIIATTPLEKEYLTALGWNSHISLIRYFSYSQLTSQSAMTEDWQSADTDTITFTNYEKRKAEAIAAKTDEPIIAQIMQIKSRMPHRNIPQKYIDDLHTLLYADNYDEDAIQAELAKQKLDKYAAAVFDAMTEKTGLTEGFMPLPARKGRKSRQILKYIK</sequence>
<accession>A0A6A7WBZ5</accession>
<gene>
    <name evidence="1" type="ORF">F7D20_08160</name>
</gene>
<reference evidence="1 2" key="1">
    <citation type="submission" date="2019-09" db="EMBL/GenBank/DDBJ databases">
        <title>Distinct polysaccharide growth profiles of human intestinal Prevotella copri isolates.</title>
        <authorList>
            <person name="Fehlner-Peach H."/>
            <person name="Magnabosco C."/>
            <person name="Raghavan V."/>
            <person name="Scher J.U."/>
            <person name="Tett A."/>
            <person name="Cox L.M."/>
            <person name="Gottsegen C."/>
            <person name="Watters A."/>
            <person name="Wiltshire- Gordon J.D."/>
            <person name="Segata N."/>
            <person name="Bonneau R."/>
            <person name="Littman D.R."/>
        </authorList>
    </citation>
    <scope>NUCLEOTIDE SEQUENCE [LARGE SCALE GENOMIC DNA]</scope>
    <source>
        <strain evidence="2">iAQ1173</strain>
    </source>
</reference>
<evidence type="ECO:0008006" key="3">
    <source>
        <dbReference type="Google" id="ProtNLM"/>
    </source>
</evidence>
<dbReference type="OrthoDB" id="9790710at2"/>
<evidence type="ECO:0000313" key="1">
    <source>
        <dbReference type="EMBL" id="MQP11925.1"/>
    </source>
</evidence>
<protein>
    <recommendedName>
        <fullName evidence="3">Glycosyltransferase subfamily 4-like N-terminal domain-containing protein</fullName>
    </recommendedName>
</protein>
<dbReference type="AlphaFoldDB" id="A0A6A7WBZ5"/>
<organism evidence="1 2">
    <name type="scientific">Segatella copri</name>
    <dbReference type="NCBI Taxonomy" id="165179"/>
    <lineage>
        <taxon>Bacteria</taxon>
        <taxon>Pseudomonadati</taxon>
        <taxon>Bacteroidota</taxon>
        <taxon>Bacteroidia</taxon>
        <taxon>Bacteroidales</taxon>
        <taxon>Prevotellaceae</taxon>
        <taxon>Segatella</taxon>
    </lineage>
</organism>
<evidence type="ECO:0000313" key="2">
    <source>
        <dbReference type="Proteomes" id="UP000384372"/>
    </source>
</evidence>
<name>A0A6A7WBZ5_9BACT</name>
<dbReference type="Proteomes" id="UP000384372">
    <property type="component" value="Unassembled WGS sequence"/>
</dbReference>
<dbReference type="EMBL" id="VZAD01000063">
    <property type="protein sequence ID" value="MQP11925.1"/>
    <property type="molecule type" value="Genomic_DNA"/>
</dbReference>